<reference evidence="2 3" key="1">
    <citation type="submission" date="2016-07" db="EMBL/GenBank/DDBJ databases">
        <title>Pervasive Adenine N6-methylation of Active Genes in Fungi.</title>
        <authorList>
            <consortium name="DOE Joint Genome Institute"/>
            <person name="Mondo S.J."/>
            <person name="Dannebaum R.O."/>
            <person name="Kuo R.C."/>
            <person name="Labutti K."/>
            <person name="Haridas S."/>
            <person name="Kuo A."/>
            <person name="Salamov A."/>
            <person name="Ahrendt S.R."/>
            <person name="Lipzen A."/>
            <person name="Sullivan W."/>
            <person name="Andreopoulos W.B."/>
            <person name="Clum A."/>
            <person name="Lindquist E."/>
            <person name="Daum C."/>
            <person name="Ramamoorthy G.K."/>
            <person name="Gryganskyi A."/>
            <person name="Culley D."/>
            <person name="Magnuson J.K."/>
            <person name="James T.Y."/>
            <person name="O'Malley M.A."/>
            <person name="Stajich J.E."/>
            <person name="Spatafora J.W."/>
            <person name="Visel A."/>
            <person name="Grigoriev I.V."/>
        </authorList>
    </citation>
    <scope>NUCLEOTIDE SEQUENCE [LARGE SCALE GENOMIC DNA]</scope>
    <source>
        <strain evidence="2 3">NRRL 1336</strain>
    </source>
</reference>
<evidence type="ECO:0000313" key="3">
    <source>
        <dbReference type="Proteomes" id="UP000193560"/>
    </source>
</evidence>
<dbReference type="EMBL" id="MCGE01000007">
    <property type="protein sequence ID" value="ORZ19871.1"/>
    <property type="molecule type" value="Genomic_DNA"/>
</dbReference>
<protein>
    <submittedName>
        <fullName evidence="2">Uncharacterized protein</fullName>
    </submittedName>
</protein>
<dbReference type="AlphaFoldDB" id="A0A1X2IQV7"/>
<keyword evidence="3" id="KW-1185">Reference proteome</keyword>
<proteinExistence type="predicted"/>
<sequence>MQLVLLHIGNIARKHIDDFNRTVLYFFTPHQIYLLLCPSFFCFLPPTLNMFCLIDSRWIFISNNIVHLSECLCELVLCLGTRCFYKTTMMFYNKNNGATRDLKSMV</sequence>
<organism evidence="2 3">
    <name type="scientific">Absidia repens</name>
    <dbReference type="NCBI Taxonomy" id="90262"/>
    <lineage>
        <taxon>Eukaryota</taxon>
        <taxon>Fungi</taxon>
        <taxon>Fungi incertae sedis</taxon>
        <taxon>Mucoromycota</taxon>
        <taxon>Mucoromycotina</taxon>
        <taxon>Mucoromycetes</taxon>
        <taxon>Mucorales</taxon>
        <taxon>Cunninghamellaceae</taxon>
        <taxon>Absidia</taxon>
    </lineage>
</organism>
<name>A0A1X2IQV7_9FUNG</name>
<keyword evidence="1" id="KW-0812">Transmembrane</keyword>
<evidence type="ECO:0000313" key="2">
    <source>
        <dbReference type="EMBL" id="ORZ19871.1"/>
    </source>
</evidence>
<dbReference type="Proteomes" id="UP000193560">
    <property type="component" value="Unassembled WGS sequence"/>
</dbReference>
<feature type="transmembrane region" description="Helical" evidence="1">
    <location>
        <begin position="32"/>
        <end position="54"/>
    </location>
</feature>
<accession>A0A1X2IQV7</accession>
<evidence type="ECO:0000256" key="1">
    <source>
        <dbReference type="SAM" id="Phobius"/>
    </source>
</evidence>
<keyword evidence="1" id="KW-1133">Transmembrane helix</keyword>
<keyword evidence="1" id="KW-0472">Membrane</keyword>
<comment type="caution">
    <text evidence="2">The sequence shown here is derived from an EMBL/GenBank/DDBJ whole genome shotgun (WGS) entry which is preliminary data.</text>
</comment>
<gene>
    <name evidence="2" type="ORF">BCR42DRAFT_410695</name>
</gene>